<dbReference type="OrthoDB" id="956932at2"/>
<organism evidence="1 2">
    <name type="scientific">Chitinophaga solisilvae</name>
    <dbReference type="NCBI Taxonomy" id="1233460"/>
    <lineage>
        <taxon>Bacteria</taxon>
        <taxon>Pseudomonadati</taxon>
        <taxon>Bacteroidota</taxon>
        <taxon>Chitinophagia</taxon>
        <taxon>Chitinophagales</taxon>
        <taxon>Chitinophagaceae</taxon>
        <taxon>Chitinophaga</taxon>
    </lineage>
</organism>
<dbReference type="EMBL" id="RIAR02000001">
    <property type="protein sequence ID" value="NSL90398.1"/>
    <property type="molecule type" value="Genomic_DNA"/>
</dbReference>
<keyword evidence="2" id="KW-1185">Reference proteome</keyword>
<sequence length="192" mass="20168">MKHVLRCIPYALVLSVAVLFAACSKDGAAGPAGPAGNPGPAGPKGDPGAPGSANVIYSTWLDVQYGVAETQTRPDGTIDTTLFAAGIPMPKVDSIMLGHALVNVYVNLGTALRPNIVVLPYIDESGVMIRYLASSKLLTLVSNVNAGTANTTAGKRLQYRYVVVPGGVAARAANSIDWKKYTEVQQYLHLED</sequence>
<proteinExistence type="predicted"/>
<dbReference type="AlphaFoldDB" id="A0A433WFV8"/>
<comment type="caution">
    <text evidence="1">The sequence shown here is derived from an EMBL/GenBank/DDBJ whole genome shotgun (WGS) entry which is preliminary data.</text>
</comment>
<dbReference type="RefSeq" id="WP_127041041.1">
    <property type="nucleotide sequence ID" value="NZ_JAABOK010000005.1"/>
</dbReference>
<name>A0A433WFV8_9BACT</name>
<dbReference type="Gene3D" id="1.20.5.320">
    <property type="entry name" value="6-Phosphogluconate Dehydrogenase, domain 3"/>
    <property type="match status" value="1"/>
</dbReference>
<evidence type="ECO:0000313" key="1">
    <source>
        <dbReference type="EMBL" id="NSL90398.1"/>
    </source>
</evidence>
<dbReference type="Proteomes" id="UP000281028">
    <property type="component" value="Unassembled WGS sequence"/>
</dbReference>
<dbReference type="PROSITE" id="PS51257">
    <property type="entry name" value="PROKAR_LIPOPROTEIN"/>
    <property type="match status" value="1"/>
</dbReference>
<reference evidence="1" key="1">
    <citation type="submission" date="2020-05" db="EMBL/GenBank/DDBJ databases">
        <title>Chitinophaga laudate sp. nov., isolated from a tropical peat swamp.</title>
        <authorList>
            <person name="Goh C.B.S."/>
            <person name="Lee M.S."/>
            <person name="Parimannan S."/>
            <person name="Pasbakhsh P."/>
            <person name="Yule C.M."/>
            <person name="Rajandas H."/>
            <person name="Loke S."/>
            <person name="Croft L."/>
            <person name="Tan J.B.L."/>
        </authorList>
    </citation>
    <scope>NUCLEOTIDE SEQUENCE</scope>
    <source>
        <strain evidence="1">Mgbs1</strain>
    </source>
</reference>
<protein>
    <submittedName>
        <fullName evidence="1">Uncharacterized protein</fullName>
    </submittedName>
</protein>
<gene>
    <name evidence="1" type="ORF">ECE50_026485</name>
</gene>
<accession>A0A433WFV8</accession>
<evidence type="ECO:0000313" key="2">
    <source>
        <dbReference type="Proteomes" id="UP000281028"/>
    </source>
</evidence>